<keyword evidence="5" id="KW-0963">Cytoplasm</keyword>
<comment type="similarity">
    <text evidence="2">Belongs to the NST1 family.</text>
</comment>
<evidence type="ECO:0000256" key="1">
    <source>
        <dbReference type="ARBA" id="ARBA00004496"/>
    </source>
</evidence>
<accession>A0A4P9Z4S4</accession>
<dbReference type="Proteomes" id="UP000278143">
    <property type="component" value="Unassembled WGS sequence"/>
</dbReference>
<evidence type="ECO:0000256" key="5">
    <source>
        <dbReference type="ARBA" id="ARBA00022490"/>
    </source>
</evidence>
<keyword evidence="9" id="KW-1185">Reference proteome</keyword>
<evidence type="ECO:0000256" key="3">
    <source>
        <dbReference type="ARBA" id="ARBA00015112"/>
    </source>
</evidence>
<dbReference type="InterPro" id="IPR025279">
    <property type="entry name" value="NST1"/>
</dbReference>
<comment type="subcellular location">
    <subcellularLocation>
        <location evidence="1">Cytoplasm</location>
    </subcellularLocation>
</comment>
<evidence type="ECO:0000256" key="4">
    <source>
        <dbReference type="ARBA" id="ARBA00020733"/>
    </source>
</evidence>
<dbReference type="GO" id="GO:0005737">
    <property type="term" value="C:cytoplasm"/>
    <property type="evidence" value="ECO:0007669"/>
    <property type="project" value="UniProtKB-SubCell"/>
</dbReference>
<dbReference type="Pfam" id="PF13945">
    <property type="entry name" value="NST1"/>
    <property type="match status" value="1"/>
</dbReference>
<name>A0A4P9Z4S4_9FUNG</name>
<gene>
    <name evidence="8" type="ORF">SYNPS1DRAFT_21315</name>
</gene>
<evidence type="ECO:0000313" key="8">
    <source>
        <dbReference type="EMBL" id="RKP27072.1"/>
    </source>
</evidence>
<dbReference type="EMBL" id="KZ989276">
    <property type="protein sequence ID" value="RKP27072.1"/>
    <property type="molecule type" value="Genomic_DNA"/>
</dbReference>
<organism evidence="8 9">
    <name type="scientific">Syncephalis pseudoplumigaleata</name>
    <dbReference type="NCBI Taxonomy" id="1712513"/>
    <lineage>
        <taxon>Eukaryota</taxon>
        <taxon>Fungi</taxon>
        <taxon>Fungi incertae sedis</taxon>
        <taxon>Zoopagomycota</taxon>
        <taxon>Zoopagomycotina</taxon>
        <taxon>Zoopagomycetes</taxon>
        <taxon>Zoopagales</taxon>
        <taxon>Piptocephalidaceae</taxon>
        <taxon>Syncephalis</taxon>
    </lineage>
</organism>
<evidence type="ECO:0000313" key="9">
    <source>
        <dbReference type="Proteomes" id="UP000278143"/>
    </source>
</evidence>
<keyword evidence="6" id="KW-0175">Coiled coil</keyword>
<feature type="non-terminal residue" evidence="8">
    <location>
        <position position="280"/>
    </location>
</feature>
<evidence type="ECO:0000256" key="2">
    <source>
        <dbReference type="ARBA" id="ARBA00007112"/>
    </source>
</evidence>
<feature type="compositionally biased region" description="Polar residues" evidence="7">
    <location>
        <begin position="19"/>
        <end position="28"/>
    </location>
</feature>
<evidence type="ECO:0000256" key="7">
    <source>
        <dbReference type="SAM" id="MobiDB-lite"/>
    </source>
</evidence>
<evidence type="ECO:0000256" key="6">
    <source>
        <dbReference type="ARBA" id="ARBA00023054"/>
    </source>
</evidence>
<feature type="compositionally biased region" description="Low complexity" evidence="7">
    <location>
        <begin position="108"/>
        <end position="121"/>
    </location>
</feature>
<feature type="region of interest" description="Disordered" evidence="7">
    <location>
        <begin position="85"/>
        <end position="121"/>
    </location>
</feature>
<protein>
    <recommendedName>
        <fullName evidence="4">Stress response protein NST1</fullName>
    </recommendedName>
    <alternativeName>
        <fullName evidence="3">Stress response protein nst1</fullName>
    </alternativeName>
</protein>
<feature type="compositionally biased region" description="Polar residues" evidence="7">
    <location>
        <begin position="55"/>
        <end position="65"/>
    </location>
</feature>
<feature type="region of interest" description="Disordered" evidence="7">
    <location>
        <begin position="1"/>
        <end position="68"/>
    </location>
</feature>
<reference evidence="9" key="1">
    <citation type="journal article" date="2018" name="Nat. Microbiol.">
        <title>Leveraging single-cell genomics to expand the fungal tree of life.</title>
        <authorList>
            <person name="Ahrendt S.R."/>
            <person name="Quandt C.A."/>
            <person name="Ciobanu D."/>
            <person name="Clum A."/>
            <person name="Salamov A."/>
            <person name="Andreopoulos B."/>
            <person name="Cheng J.F."/>
            <person name="Woyke T."/>
            <person name="Pelin A."/>
            <person name="Henrissat B."/>
            <person name="Reynolds N.K."/>
            <person name="Benny G.L."/>
            <person name="Smith M.E."/>
            <person name="James T.Y."/>
            <person name="Grigoriev I.V."/>
        </authorList>
    </citation>
    <scope>NUCLEOTIDE SEQUENCE [LARGE SCALE GENOMIC DNA]</scope>
    <source>
        <strain evidence="9">Benny S71-1</strain>
    </source>
</reference>
<sequence length="280" mass="30714">MTTQRRFPAEEALPPPTRVANQPGSDATDQLGCRERTAASQGKSKAQLLDDTKKSSNMPATSGHTLHTRAALDVAANDAHCHADRPHRLSVPAGKQQQQQQPESRVVSAKGSESECSVSSGYSAGVNGSGGGAPGASSNIGNHTSGVKAMAATPLPAPQQHADMALHSSLSTSSGGKKKKKKHRKGKVSSMKDADLHHADDAMQHIELYERFHDGRYQYQMQAYDAHYDYDLWSNDTYDNRQKIREFWLQLGEEERRALVKVEKEAVLQKLKEQQKRNCS</sequence>
<feature type="region of interest" description="Disordered" evidence="7">
    <location>
        <begin position="168"/>
        <end position="193"/>
    </location>
</feature>
<feature type="compositionally biased region" description="Basic residues" evidence="7">
    <location>
        <begin position="176"/>
        <end position="187"/>
    </location>
</feature>
<dbReference type="OrthoDB" id="21629at2759"/>
<dbReference type="AlphaFoldDB" id="A0A4P9Z4S4"/>
<proteinExistence type="inferred from homology"/>